<dbReference type="NCBIfam" id="TIGR00083">
    <property type="entry name" value="ribF"/>
    <property type="match status" value="1"/>
</dbReference>
<dbReference type="Gene3D" id="3.40.50.620">
    <property type="entry name" value="HUPs"/>
    <property type="match status" value="1"/>
</dbReference>
<name>A0A2S4N890_9FLAO</name>
<evidence type="ECO:0000256" key="7">
    <source>
        <dbReference type="ARBA" id="ARBA00022695"/>
    </source>
</evidence>
<evidence type="ECO:0000256" key="10">
    <source>
        <dbReference type="ARBA" id="ARBA00022827"/>
    </source>
</evidence>
<evidence type="ECO:0000256" key="6">
    <source>
        <dbReference type="ARBA" id="ARBA00022679"/>
    </source>
</evidence>
<comment type="pathway">
    <text evidence="2 15">Cofactor biosynthesis; FAD biosynthesis; FAD from FMN: step 1/1.</text>
</comment>
<dbReference type="GO" id="GO:0009398">
    <property type="term" value="P:FMN biosynthetic process"/>
    <property type="evidence" value="ECO:0007669"/>
    <property type="project" value="UniProtKB-UniRule"/>
</dbReference>
<keyword evidence="9 15" id="KW-0418">Kinase</keyword>
<dbReference type="InterPro" id="IPR015865">
    <property type="entry name" value="Riboflavin_kinase_bac/euk"/>
</dbReference>
<dbReference type="InterPro" id="IPR015864">
    <property type="entry name" value="FAD_synthase"/>
</dbReference>
<feature type="domain" description="Riboflavin kinase" evidence="16">
    <location>
        <begin position="191"/>
        <end position="316"/>
    </location>
</feature>
<dbReference type="EC" id="2.7.7.2" evidence="15"/>
<keyword evidence="11 15" id="KW-0067">ATP-binding</keyword>
<evidence type="ECO:0000256" key="4">
    <source>
        <dbReference type="ARBA" id="ARBA00022630"/>
    </source>
</evidence>
<dbReference type="RefSeq" id="WP_103725959.1">
    <property type="nucleotide sequence ID" value="NZ_PQNY01000007.1"/>
</dbReference>
<dbReference type="UniPathway" id="UPA00276">
    <property type="reaction ID" value="UER00406"/>
</dbReference>
<reference evidence="17 18" key="1">
    <citation type="submission" date="2018-01" db="EMBL/GenBank/DDBJ databases">
        <title>Genomic Encyclopedia of Type Strains, Phase I: the one thousand microbial genomes (KMG-I) project.</title>
        <authorList>
            <person name="Goeker M."/>
        </authorList>
    </citation>
    <scope>NUCLEOTIDE SEQUENCE [LARGE SCALE GENOMIC DNA]</scope>
    <source>
        <strain evidence="17 18">DSM 17960</strain>
    </source>
</reference>
<evidence type="ECO:0000256" key="9">
    <source>
        <dbReference type="ARBA" id="ARBA00022777"/>
    </source>
</evidence>
<dbReference type="InterPro" id="IPR014729">
    <property type="entry name" value="Rossmann-like_a/b/a_fold"/>
</dbReference>
<dbReference type="UniPathway" id="UPA00277">
    <property type="reaction ID" value="UER00407"/>
</dbReference>
<comment type="catalytic activity">
    <reaction evidence="13 15">
        <text>riboflavin + ATP = FMN + ADP + H(+)</text>
        <dbReference type="Rhea" id="RHEA:14357"/>
        <dbReference type="ChEBI" id="CHEBI:15378"/>
        <dbReference type="ChEBI" id="CHEBI:30616"/>
        <dbReference type="ChEBI" id="CHEBI:57986"/>
        <dbReference type="ChEBI" id="CHEBI:58210"/>
        <dbReference type="ChEBI" id="CHEBI:456216"/>
        <dbReference type="EC" id="2.7.1.26"/>
    </reaction>
</comment>
<dbReference type="SMART" id="SM00904">
    <property type="entry name" value="Flavokinase"/>
    <property type="match status" value="1"/>
</dbReference>
<keyword evidence="5 15" id="KW-0288">FMN</keyword>
<comment type="pathway">
    <text evidence="3 15">Cofactor biosynthesis; FMN biosynthesis; FMN from riboflavin (ATP route): step 1/1.</text>
</comment>
<dbReference type="NCBIfam" id="NF004160">
    <property type="entry name" value="PRK05627.1-3"/>
    <property type="match status" value="1"/>
</dbReference>
<dbReference type="GO" id="GO:0003919">
    <property type="term" value="F:FMN adenylyltransferase activity"/>
    <property type="evidence" value="ECO:0007669"/>
    <property type="project" value="UniProtKB-UniRule"/>
</dbReference>
<evidence type="ECO:0000256" key="11">
    <source>
        <dbReference type="ARBA" id="ARBA00022840"/>
    </source>
</evidence>
<dbReference type="GO" id="GO:0008531">
    <property type="term" value="F:riboflavin kinase activity"/>
    <property type="evidence" value="ECO:0007669"/>
    <property type="project" value="UniProtKB-UniRule"/>
</dbReference>
<dbReference type="GO" id="GO:0009231">
    <property type="term" value="P:riboflavin biosynthetic process"/>
    <property type="evidence" value="ECO:0007669"/>
    <property type="project" value="InterPro"/>
</dbReference>
<dbReference type="InterPro" id="IPR023465">
    <property type="entry name" value="Riboflavin_kinase_dom_sf"/>
</dbReference>
<keyword evidence="18" id="KW-1185">Reference proteome</keyword>
<dbReference type="GO" id="GO:0006747">
    <property type="term" value="P:FAD biosynthetic process"/>
    <property type="evidence" value="ECO:0007669"/>
    <property type="project" value="UniProtKB-UniRule"/>
</dbReference>
<keyword evidence="4 15" id="KW-0285">Flavoprotein</keyword>
<gene>
    <name evidence="17" type="ORF">Q361_10781</name>
</gene>
<evidence type="ECO:0000256" key="3">
    <source>
        <dbReference type="ARBA" id="ARBA00005201"/>
    </source>
</evidence>
<proteinExistence type="inferred from homology"/>
<dbReference type="EC" id="2.7.1.26" evidence="15"/>
<dbReference type="PANTHER" id="PTHR22749:SF6">
    <property type="entry name" value="RIBOFLAVIN KINASE"/>
    <property type="match status" value="1"/>
</dbReference>
<dbReference type="Proteomes" id="UP000237056">
    <property type="component" value="Unassembled WGS sequence"/>
</dbReference>
<dbReference type="AlphaFoldDB" id="A0A2S4N890"/>
<comment type="caution">
    <text evidence="17">The sequence shown here is derived from an EMBL/GenBank/DDBJ whole genome shotgun (WGS) entry which is preliminary data.</text>
</comment>
<evidence type="ECO:0000256" key="12">
    <source>
        <dbReference type="ARBA" id="ARBA00023268"/>
    </source>
</evidence>
<protein>
    <recommendedName>
        <fullName evidence="15">Riboflavin biosynthesis protein</fullName>
    </recommendedName>
    <domain>
        <recommendedName>
            <fullName evidence="15">Riboflavin kinase</fullName>
            <ecNumber evidence="15">2.7.1.26</ecNumber>
        </recommendedName>
        <alternativeName>
            <fullName evidence="15">Flavokinase</fullName>
        </alternativeName>
    </domain>
    <domain>
        <recommendedName>
            <fullName evidence="15">FMN adenylyltransferase</fullName>
            <ecNumber evidence="15">2.7.7.2</ecNumber>
        </recommendedName>
        <alternativeName>
            <fullName evidence="15">FAD pyrophosphorylase</fullName>
        </alternativeName>
        <alternativeName>
            <fullName evidence="15">FAD synthase</fullName>
        </alternativeName>
    </domain>
</protein>
<keyword evidence="7 15" id="KW-0548">Nucleotidyltransferase</keyword>
<evidence type="ECO:0000256" key="8">
    <source>
        <dbReference type="ARBA" id="ARBA00022741"/>
    </source>
</evidence>
<dbReference type="PANTHER" id="PTHR22749">
    <property type="entry name" value="RIBOFLAVIN KINASE/FMN ADENYLYLTRANSFERASE"/>
    <property type="match status" value="1"/>
</dbReference>
<dbReference type="Pfam" id="PF06574">
    <property type="entry name" value="FAD_syn"/>
    <property type="match status" value="1"/>
</dbReference>
<dbReference type="Pfam" id="PF01687">
    <property type="entry name" value="Flavokinase"/>
    <property type="match status" value="1"/>
</dbReference>
<dbReference type="Gene3D" id="2.40.30.30">
    <property type="entry name" value="Riboflavin kinase-like"/>
    <property type="match status" value="1"/>
</dbReference>
<dbReference type="SUPFAM" id="SSF52374">
    <property type="entry name" value="Nucleotidylyl transferase"/>
    <property type="match status" value="1"/>
</dbReference>
<dbReference type="FunFam" id="3.40.50.620:FF:000021">
    <property type="entry name" value="Riboflavin biosynthesis protein"/>
    <property type="match status" value="1"/>
</dbReference>
<evidence type="ECO:0000256" key="5">
    <source>
        <dbReference type="ARBA" id="ARBA00022643"/>
    </source>
</evidence>
<dbReference type="InterPro" id="IPR023468">
    <property type="entry name" value="Riboflavin_kinase"/>
</dbReference>
<evidence type="ECO:0000256" key="15">
    <source>
        <dbReference type="PIRNR" id="PIRNR004491"/>
    </source>
</evidence>
<dbReference type="InterPro" id="IPR002606">
    <property type="entry name" value="Riboflavin_kinase_bac"/>
</dbReference>
<accession>A0A2S4N890</accession>
<evidence type="ECO:0000256" key="14">
    <source>
        <dbReference type="ARBA" id="ARBA00049494"/>
    </source>
</evidence>
<organism evidence="17 18">
    <name type="scientific">Flavobacterium croceum DSM 17960</name>
    <dbReference type="NCBI Taxonomy" id="1121886"/>
    <lineage>
        <taxon>Bacteria</taxon>
        <taxon>Pseudomonadati</taxon>
        <taxon>Bacteroidota</taxon>
        <taxon>Flavobacteriia</taxon>
        <taxon>Flavobacteriales</taxon>
        <taxon>Flavobacteriaceae</taxon>
        <taxon>Flavobacterium</taxon>
    </lineage>
</organism>
<evidence type="ECO:0000256" key="1">
    <source>
        <dbReference type="ARBA" id="ARBA00002121"/>
    </source>
</evidence>
<keyword evidence="12" id="KW-0511">Multifunctional enzyme</keyword>
<dbReference type="SUPFAM" id="SSF82114">
    <property type="entry name" value="Riboflavin kinase-like"/>
    <property type="match status" value="1"/>
</dbReference>
<evidence type="ECO:0000259" key="16">
    <source>
        <dbReference type="SMART" id="SM00904"/>
    </source>
</evidence>
<evidence type="ECO:0000256" key="2">
    <source>
        <dbReference type="ARBA" id="ARBA00004726"/>
    </source>
</evidence>
<dbReference type="PIRSF" id="PIRSF004491">
    <property type="entry name" value="FAD_Synth"/>
    <property type="match status" value="1"/>
</dbReference>
<keyword evidence="10 15" id="KW-0274">FAD</keyword>
<dbReference type="NCBIfam" id="NF004162">
    <property type="entry name" value="PRK05627.1-5"/>
    <property type="match status" value="1"/>
</dbReference>
<dbReference type="OrthoDB" id="9803667at2"/>
<keyword evidence="6 15" id="KW-0808">Transferase</keyword>
<comment type="function">
    <text evidence="1">Catalyzes the phosphorylation of riboflavin to FMN followed by the adenylation of FMN to FAD.</text>
</comment>
<dbReference type="CDD" id="cd02064">
    <property type="entry name" value="FAD_synthetase_N"/>
    <property type="match status" value="1"/>
</dbReference>
<evidence type="ECO:0000313" key="18">
    <source>
        <dbReference type="Proteomes" id="UP000237056"/>
    </source>
</evidence>
<evidence type="ECO:0000313" key="17">
    <source>
        <dbReference type="EMBL" id="POS01891.1"/>
    </source>
</evidence>
<sequence length="317" mass="36540">MKKDWSYSILFLFNFVVNLKENNISVFTLGTFDGVHLGHQKIIRKIVNDAQDINAKSVVFTFFPHPKSVLTSSEIIKTINTIDERIALLKKFGIDLVHVQEFTQEFSNLEAEDFVKTYLVDTFHVKKAIIGYDHKFGKNRSATIHDLENFGKKYHFEVEQISVEETNHLAVSSSRIRQAISNGNIEEANMLLGYTYFFSGKVIQGNQLGRTIEFPTANIFVEENYKLLPKHGVYIVQSTIEQKVYYGLMNIGVKPTVNGVQESIEVHFLNLDKDLYHCTLKIEVISFIRNEQKFESIEALKQQINADKQYALRFLNK</sequence>
<comment type="similarity">
    <text evidence="15">Belongs to the ribF family.</text>
</comment>
<dbReference type="GO" id="GO:0005524">
    <property type="term" value="F:ATP binding"/>
    <property type="evidence" value="ECO:0007669"/>
    <property type="project" value="UniProtKB-UniRule"/>
</dbReference>
<evidence type="ECO:0000256" key="13">
    <source>
        <dbReference type="ARBA" id="ARBA00047880"/>
    </source>
</evidence>
<dbReference type="EMBL" id="PQNY01000007">
    <property type="protein sequence ID" value="POS01891.1"/>
    <property type="molecule type" value="Genomic_DNA"/>
</dbReference>
<keyword evidence="8 15" id="KW-0547">Nucleotide-binding</keyword>
<comment type="catalytic activity">
    <reaction evidence="14 15">
        <text>FMN + ATP + H(+) = FAD + diphosphate</text>
        <dbReference type="Rhea" id="RHEA:17237"/>
        <dbReference type="ChEBI" id="CHEBI:15378"/>
        <dbReference type="ChEBI" id="CHEBI:30616"/>
        <dbReference type="ChEBI" id="CHEBI:33019"/>
        <dbReference type="ChEBI" id="CHEBI:57692"/>
        <dbReference type="ChEBI" id="CHEBI:58210"/>
        <dbReference type="EC" id="2.7.7.2"/>
    </reaction>
</comment>